<dbReference type="Pfam" id="PF11966">
    <property type="entry name" value="SSURE"/>
    <property type="match status" value="6"/>
</dbReference>
<accession>A0A6I4RD24</accession>
<keyword evidence="2" id="KW-0964">Secreted</keyword>
<name>A0A6I4RD24_9STRE</name>
<evidence type="ECO:0000256" key="4">
    <source>
        <dbReference type="ARBA" id="ARBA00023088"/>
    </source>
</evidence>
<dbReference type="PROSITE" id="PS50847">
    <property type="entry name" value="GRAM_POS_ANCHORING"/>
    <property type="match status" value="1"/>
</dbReference>
<dbReference type="InterPro" id="IPR021021">
    <property type="entry name" value="Fibronectin-binding_SSURE"/>
</dbReference>
<evidence type="ECO:0000256" key="2">
    <source>
        <dbReference type="ARBA" id="ARBA00022525"/>
    </source>
</evidence>
<dbReference type="EMBL" id="WLCG01000008">
    <property type="protein sequence ID" value="MTB64598.1"/>
    <property type="molecule type" value="Genomic_DNA"/>
</dbReference>
<dbReference type="Proteomes" id="UP000435423">
    <property type="component" value="Unassembled WGS sequence"/>
</dbReference>
<dbReference type="NCBIfam" id="TIGR01168">
    <property type="entry name" value="YSIRK_signal"/>
    <property type="match status" value="1"/>
</dbReference>
<feature type="domain" description="Gram-positive cocci surface proteins LPxTG" evidence="6">
    <location>
        <begin position="1088"/>
        <end position="1121"/>
    </location>
</feature>
<gene>
    <name evidence="7" type="ORF">GGG87_06280</name>
    <name evidence="8" type="ORF">GGH11_06745</name>
</gene>
<evidence type="ECO:0000256" key="3">
    <source>
        <dbReference type="ARBA" id="ARBA00022729"/>
    </source>
</evidence>
<organism evidence="8 10">
    <name type="scientific">Streptococcus zhangguiae</name>
    <dbReference type="NCBI Taxonomy" id="2664091"/>
    <lineage>
        <taxon>Bacteria</taxon>
        <taxon>Bacillati</taxon>
        <taxon>Bacillota</taxon>
        <taxon>Bacilli</taxon>
        <taxon>Lactobacillales</taxon>
        <taxon>Streptococcaceae</taxon>
        <taxon>Streptococcus</taxon>
    </lineage>
</organism>
<evidence type="ECO:0000313" key="9">
    <source>
        <dbReference type="Proteomes" id="UP000435060"/>
    </source>
</evidence>
<reference evidence="8 10" key="1">
    <citation type="submission" date="2019-10" db="EMBL/GenBank/DDBJ databases">
        <title>Streptococcis sp, isolated from the respiratory tract of Marmot.</title>
        <authorList>
            <person name="Zhang G."/>
        </authorList>
    </citation>
    <scope>NUCLEOTIDE SEQUENCE [LARGE SCALE GENOMIC DNA]</scope>
    <source>
        <strain evidence="8">Zg-70</strain>
        <strain evidence="10">zg-70</strain>
    </source>
</reference>
<comment type="caution">
    <text evidence="8">The sequence shown here is derived from an EMBL/GenBank/DDBJ whole genome shotgun (WGS) entry which is preliminary data.</text>
</comment>
<dbReference type="NCBIfam" id="TIGR01167">
    <property type="entry name" value="LPXTG_anchor"/>
    <property type="match status" value="1"/>
</dbReference>
<sequence length="1121" mass="118827">MANRERYTVFSIRKFKAGVASVLIASGLVIFLGHQTSVQADEISESKIEEISAPQANEEAPKINDEQEIEPVLEQQRPKEEEVGIKATEGEEKISDESPFRARPATDVTPDVVKSEINDTINAETELPAAYLEKANADGSGPFLAGVNSTIPFEAFGGDGMLTRTLLKEAKDAPWSDNGTANNPAILPVESLPPKTYFYQVALDGEATGKTGQELINALKDAGTNTYTATVNVFGNKNGQADEDNVVATRKVKVTINGLTAATDVKKAVEENIKAETTLPAAYLEKANADGSGPFLAGVNGTIPFEAFGGDGMLTRLLLKASENAPWSDNGSAMNAPILPLDKLAKGQYFYQVALEGEAAGKTGKDLLDALKKAGTNTYTATVKVFGNKDGKADESNVVAERQVKLNVNGLTAATDVKKAVEDNIKAETTLPAAYLEKANADGSGPFLAGVNGTIPFEAFGGDGMLTRLLLKASENAPWSDNGADMHAPILPLDKLAKGQYFYQVSLKEVADKTGQELITALKDAGTQTYTAIVKVFGNKDGKADESNVVATREVKVNINGLTAVESVTKAVAENIKAETTVPAAYLEKANADGSGPFLAGVNGTIPFEAFGGDGMLTRLLLKASETAPWSDNGSDMNAPILPLDKLAKGQYFYQVALEGEDVAMKTGKDLLDALKKAGTNTYTATVNVFGNKDGKADESNVVATRKVKVTINGLTAVEDVKKAVEGNIKEETTVPAAYLEKANADGTGPFLAGVNGTIPFEFFGGDGMLTRLLLKASETAPWSDNGSAKNAPILPLDKLAKGQYFYQVSLEGEDVAMKTGKDLLDALKKAGTNTYTATVNVFGNKNGKADEDNVVATRKVKVTINGLTAVENVKDAIELNLKAKTEVPAAYLEKANADGTGPFLAGVNGTIPFEFFGGDGMLTRLLLKASETAPWSDNGSAMNPALQALESLTNGQYFYQVALDGPATGKTGQELLNALKAAGTHTYTATVKVFGNKDGKADESNVVATRQVFLSIFGFGGSTRKIEKQTEQNQLPTAPAMPNNMVQNSQTPMQENMKAQVDQVHPMTNMKQNTAAMMDDKMMKKELPQTGSESSATLTLIGMALASFAGFALRKKSENE</sequence>
<evidence type="ECO:0000256" key="5">
    <source>
        <dbReference type="SAM" id="MobiDB-lite"/>
    </source>
</evidence>
<dbReference type="AlphaFoldDB" id="A0A6I4RD24"/>
<protein>
    <submittedName>
        <fullName evidence="8">YSIRK-type signal peptide-containing protein</fullName>
    </submittedName>
</protein>
<keyword evidence="1" id="KW-0134">Cell wall</keyword>
<dbReference type="Pfam" id="PF00746">
    <property type="entry name" value="Gram_pos_anchor"/>
    <property type="match status" value="1"/>
</dbReference>
<keyword evidence="4" id="KW-0572">Peptidoglycan-anchor</keyword>
<keyword evidence="9" id="KW-1185">Reference proteome</keyword>
<dbReference type="InterPro" id="IPR005877">
    <property type="entry name" value="YSIRK_signal_dom"/>
</dbReference>
<dbReference type="Pfam" id="PF04650">
    <property type="entry name" value="YSIRK_signal"/>
    <property type="match status" value="1"/>
</dbReference>
<keyword evidence="3" id="KW-0732">Signal</keyword>
<reference evidence="7 9" key="2">
    <citation type="submission" date="2019-11" db="EMBL/GenBank/DDBJ databases">
        <title>Streptococcis sp. isolated from the respiratory tract of Marmot.</title>
        <authorList>
            <person name="Zhang G."/>
        </authorList>
    </citation>
    <scope>NUCLEOTIDE SEQUENCE [LARGE SCALE GENOMIC DNA]</scope>
    <source>
        <strain evidence="9">zg-86</strain>
        <strain evidence="7">Zg-86</strain>
    </source>
</reference>
<dbReference type="EMBL" id="WUBJ01000007">
    <property type="protein sequence ID" value="MWV56668.1"/>
    <property type="molecule type" value="Genomic_DNA"/>
</dbReference>
<evidence type="ECO:0000259" key="6">
    <source>
        <dbReference type="PROSITE" id="PS50847"/>
    </source>
</evidence>
<proteinExistence type="predicted"/>
<evidence type="ECO:0000256" key="1">
    <source>
        <dbReference type="ARBA" id="ARBA00022512"/>
    </source>
</evidence>
<dbReference type="RefSeq" id="WP_154608568.1">
    <property type="nucleotide sequence ID" value="NZ_CP072115.1"/>
</dbReference>
<dbReference type="Proteomes" id="UP000435060">
    <property type="component" value="Unassembled WGS sequence"/>
</dbReference>
<evidence type="ECO:0000313" key="8">
    <source>
        <dbReference type="EMBL" id="MWV56668.1"/>
    </source>
</evidence>
<dbReference type="InterPro" id="IPR019931">
    <property type="entry name" value="LPXTG_anchor"/>
</dbReference>
<feature type="region of interest" description="Disordered" evidence="5">
    <location>
        <begin position="52"/>
        <end position="71"/>
    </location>
</feature>
<evidence type="ECO:0000313" key="10">
    <source>
        <dbReference type="Proteomes" id="UP000435423"/>
    </source>
</evidence>
<evidence type="ECO:0000313" key="7">
    <source>
        <dbReference type="EMBL" id="MTB64598.1"/>
    </source>
</evidence>